<dbReference type="Pfam" id="PF05949">
    <property type="entry name" value="DUF881"/>
    <property type="match status" value="1"/>
</dbReference>
<organism evidence="4 5">
    <name type="scientific">Streptomyces triticirhizae</name>
    <dbReference type="NCBI Taxonomy" id="2483353"/>
    <lineage>
        <taxon>Bacteria</taxon>
        <taxon>Bacillati</taxon>
        <taxon>Actinomycetota</taxon>
        <taxon>Actinomycetes</taxon>
        <taxon>Kitasatosporales</taxon>
        <taxon>Streptomycetaceae</taxon>
        <taxon>Streptomyces</taxon>
    </lineage>
</organism>
<dbReference type="RefSeq" id="WP_122183738.1">
    <property type="nucleotide sequence ID" value="NZ_RFFJ01000048.1"/>
</dbReference>
<feature type="region of interest" description="Disordered" evidence="3">
    <location>
        <begin position="1"/>
        <end position="20"/>
    </location>
</feature>
<evidence type="ECO:0000256" key="1">
    <source>
        <dbReference type="ARBA" id="ARBA00009108"/>
    </source>
</evidence>
<protein>
    <submittedName>
        <fullName evidence="4">DUF881 domain-containing protein</fullName>
    </submittedName>
</protein>
<evidence type="ECO:0000256" key="3">
    <source>
        <dbReference type="SAM" id="MobiDB-lite"/>
    </source>
</evidence>
<proteinExistence type="inferred from homology"/>
<keyword evidence="5" id="KW-1185">Reference proteome</keyword>
<name>A0A3M2LWF4_9ACTN</name>
<reference evidence="4 5" key="1">
    <citation type="submission" date="2018-10" db="EMBL/GenBank/DDBJ databases">
        <title>Isolation, diversity and antifungal activity of actinobacteria from wheat.</title>
        <authorList>
            <person name="Han C."/>
        </authorList>
    </citation>
    <scope>NUCLEOTIDE SEQUENCE [LARGE SCALE GENOMIC DNA]</scope>
    <source>
        <strain evidence="4 5">NEAU-YY642</strain>
    </source>
</reference>
<dbReference type="GO" id="GO:0005886">
    <property type="term" value="C:plasma membrane"/>
    <property type="evidence" value="ECO:0007669"/>
    <property type="project" value="TreeGrafter"/>
</dbReference>
<dbReference type="InterPro" id="IPR010273">
    <property type="entry name" value="DUF881"/>
</dbReference>
<feature type="region of interest" description="Disordered" evidence="3">
    <location>
        <begin position="275"/>
        <end position="314"/>
    </location>
</feature>
<evidence type="ECO:0000313" key="4">
    <source>
        <dbReference type="EMBL" id="RMI41240.1"/>
    </source>
</evidence>
<accession>A0A3M2LWF4</accession>
<evidence type="ECO:0000256" key="2">
    <source>
        <dbReference type="SAM" id="Coils"/>
    </source>
</evidence>
<comment type="caution">
    <text evidence="4">The sequence shown here is derived from an EMBL/GenBank/DDBJ whole genome shotgun (WGS) entry which is preliminary data.</text>
</comment>
<dbReference type="Proteomes" id="UP000278673">
    <property type="component" value="Unassembled WGS sequence"/>
</dbReference>
<dbReference type="PANTHER" id="PTHR37313">
    <property type="entry name" value="UPF0749 PROTEIN RV1825"/>
    <property type="match status" value="1"/>
</dbReference>
<dbReference type="AlphaFoldDB" id="A0A3M2LWF4"/>
<sequence length="314" mass="33496">MCAMPEQEPGAAPRARPDASMSLLTTVMSNTLDEGYAEAAARRRESGRSELPRSTRARLWLACGLVLTGVVVTLGAAQAREAAPTVAKEREELLERVDDGTERLDALQALVDDLRADVAARQRDALSDEDAERAELVALLAGASPVEGPGVELVIDDARDVGDAAGGGPRDDGFAQTGRVRDRDLQRVVNGLWQAGAEAVSVNDQRLTALSAIRAAGDAVLVDNRPLVPPYTLLALGDPETLLDDFDATLAGHYLVTLQDDYDIRVERSTRDELRLPAAPSLTTRSARPLPARAEPADPGSTPRNEEPEEVTAP</sequence>
<dbReference type="PANTHER" id="PTHR37313:SF1">
    <property type="entry name" value="UPF0749 PROTEIN RV1823"/>
    <property type="match status" value="1"/>
</dbReference>
<dbReference type="Gene3D" id="3.30.70.1880">
    <property type="entry name" value="Protein of unknown function DUF881"/>
    <property type="match status" value="1"/>
</dbReference>
<keyword evidence="2" id="KW-0175">Coiled coil</keyword>
<evidence type="ECO:0000313" key="5">
    <source>
        <dbReference type="Proteomes" id="UP000278673"/>
    </source>
</evidence>
<feature type="coiled-coil region" evidence="2">
    <location>
        <begin position="90"/>
        <end position="124"/>
    </location>
</feature>
<comment type="similarity">
    <text evidence="1">Belongs to the UPF0749 family.</text>
</comment>
<dbReference type="EMBL" id="RFFJ01000048">
    <property type="protein sequence ID" value="RMI41240.1"/>
    <property type="molecule type" value="Genomic_DNA"/>
</dbReference>
<gene>
    <name evidence="4" type="ORF">EBN88_11510</name>
</gene>